<organism evidence="3 4">
    <name type="scientific">Caldovatus sediminis</name>
    <dbReference type="NCBI Taxonomy" id="2041189"/>
    <lineage>
        <taxon>Bacteria</taxon>
        <taxon>Pseudomonadati</taxon>
        <taxon>Pseudomonadota</taxon>
        <taxon>Alphaproteobacteria</taxon>
        <taxon>Acetobacterales</taxon>
        <taxon>Roseomonadaceae</taxon>
        <taxon>Caldovatus</taxon>
    </lineage>
</organism>
<evidence type="ECO:0000313" key="4">
    <source>
        <dbReference type="Proteomes" id="UP000597507"/>
    </source>
</evidence>
<keyword evidence="2" id="KW-1133">Transmembrane helix</keyword>
<proteinExistence type="predicted"/>
<feature type="region of interest" description="Disordered" evidence="1">
    <location>
        <begin position="1"/>
        <end position="59"/>
    </location>
</feature>
<feature type="compositionally biased region" description="Low complexity" evidence="1">
    <location>
        <begin position="128"/>
        <end position="138"/>
    </location>
</feature>
<sequence>MAPPMRDSAATALDRPAGAEMAADGRGTPARRHAQGPAWRAAPSPGLRHARPGSGAGTGRRRWARFGAAFGAALLLPVLALAGLVLLSDPPERHHLAAADQDAVEEREAPRAAGGTVAATVAPPPAREAPALSDADPSAAGPADLIAELARLRAAVAAERARLAVLRQEREALLASLEALRHGAAGGLAAAVAPGAAAVPPAPAEEGRPPAPPRAAEAEGLRIVLHHRAGSASAARAAAQVAAALREAGLETAGTREVPAVPSVRVVRYFHSADAAAAARIAARLGRGWAIQDFRAFNPLPPPQTVEIWLPDR</sequence>
<accession>A0A8J3EC82</accession>
<feature type="region of interest" description="Disordered" evidence="1">
    <location>
        <begin position="114"/>
        <end position="138"/>
    </location>
</feature>
<name>A0A8J3EC82_9PROT</name>
<reference evidence="3 4" key="1">
    <citation type="journal article" date="2014" name="Int. J. Syst. Evol. Microbiol.">
        <title>Complete genome sequence of Corynebacterium casei LMG S-19264T (=DSM 44701T), isolated from a smear-ripened cheese.</title>
        <authorList>
            <consortium name="US DOE Joint Genome Institute (JGI-PGF)"/>
            <person name="Walter F."/>
            <person name="Albersmeier A."/>
            <person name="Kalinowski J."/>
            <person name="Ruckert C."/>
        </authorList>
    </citation>
    <scope>NUCLEOTIDE SEQUENCE [LARGE SCALE GENOMIC DNA]</scope>
    <source>
        <strain evidence="3 4">CGMCC 1.16330</strain>
    </source>
</reference>
<evidence type="ECO:0000313" key="3">
    <source>
        <dbReference type="EMBL" id="GGG19887.1"/>
    </source>
</evidence>
<feature type="transmembrane region" description="Helical" evidence="2">
    <location>
        <begin position="66"/>
        <end position="87"/>
    </location>
</feature>
<keyword evidence="2" id="KW-0812">Transmembrane</keyword>
<evidence type="ECO:0000256" key="2">
    <source>
        <dbReference type="SAM" id="Phobius"/>
    </source>
</evidence>
<dbReference type="Proteomes" id="UP000597507">
    <property type="component" value="Unassembled WGS sequence"/>
</dbReference>
<comment type="caution">
    <text evidence="3">The sequence shown here is derived from an EMBL/GenBank/DDBJ whole genome shotgun (WGS) entry which is preliminary data.</text>
</comment>
<gene>
    <name evidence="3" type="ORF">GCM10010964_05170</name>
</gene>
<evidence type="ECO:0000256" key="1">
    <source>
        <dbReference type="SAM" id="MobiDB-lite"/>
    </source>
</evidence>
<dbReference type="AlphaFoldDB" id="A0A8J3EC82"/>
<protein>
    <submittedName>
        <fullName evidence="3">Uncharacterized protein</fullName>
    </submittedName>
</protein>
<dbReference type="EMBL" id="BMKS01000001">
    <property type="protein sequence ID" value="GGG19887.1"/>
    <property type="molecule type" value="Genomic_DNA"/>
</dbReference>
<keyword evidence="2" id="KW-0472">Membrane</keyword>
<keyword evidence="4" id="KW-1185">Reference proteome</keyword>